<gene>
    <name evidence="2" type="ORF">PR048_033205</name>
</gene>
<name>A0ABQ9FZL9_9NEOP</name>
<organism evidence="2 3">
    <name type="scientific">Dryococelus australis</name>
    <dbReference type="NCBI Taxonomy" id="614101"/>
    <lineage>
        <taxon>Eukaryota</taxon>
        <taxon>Metazoa</taxon>
        <taxon>Ecdysozoa</taxon>
        <taxon>Arthropoda</taxon>
        <taxon>Hexapoda</taxon>
        <taxon>Insecta</taxon>
        <taxon>Pterygota</taxon>
        <taxon>Neoptera</taxon>
        <taxon>Polyneoptera</taxon>
        <taxon>Phasmatodea</taxon>
        <taxon>Verophasmatodea</taxon>
        <taxon>Anareolatae</taxon>
        <taxon>Phasmatidae</taxon>
        <taxon>Eurycanthinae</taxon>
        <taxon>Dryococelus</taxon>
    </lineage>
</organism>
<evidence type="ECO:0000313" key="2">
    <source>
        <dbReference type="EMBL" id="KAJ8865685.1"/>
    </source>
</evidence>
<feature type="compositionally biased region" description="Polar residues" evidence="1">
    <location>
        <begin position="32"/>
        <end position="41"/>
    </location>
</feature>
<dbReference type="EMBL" id="JARBHB010000017">
    <property type="protein sequence ID" value="KAJ8865685.1"/>
    <property type="molecule type" value="Genomic_DNA"/>
</dbReference>
<feature type="compositionally biased region" description="Basic and acidic residues" evidence="1">
    <location>
        <begin position="1"/>
        <end position="10"/>
    </location>
</feature>
<sequence length="367" mass="40866">MKRRRNDYARSRGGGWGGRIPGKKKTRRPTASPGTTPTCESPVTRPGIEPGSPWWEASGLIAQPPKSPESQFSASEQERWTRGSEPGEQDETPGFRLHTKDDAVSGVRRANSARGVLLAADSGEVPVLHPPPLFRSEGDEFAEHHPEMCCTWRAGELFLGSTPVKDNSTTSAELRLFPAIDTAKSHFPQAKVNILYDTRTSSLCPSNIVSWQGHQMSPRSQGCMSRPGEHIRNVSVSQRITGIRTNRPAVEPTTCEMRGRYRIFTRKKLRKHNAMSACTRQEAKSKYRNRIRLERASQKRSSDTHKISCGRVKRCRERQINIKAPERVNRWSIASVTPEGGLVGHKLCRGAVFMELTSSTSVSPKST</sequence>
<reference evidence="2 3" key="1">
    <citation type="submission" date="2023-02" db="EMBL/GenBank/DDBJ databases">
        <title>LHISI_Scaffold_Assembly.</title>
        <authorList>
            <person name="Stuart O.P."/>
            <person name="Cleave R."/>
            <person name="Magrath M.J.L."/>
            <person name="Mikheyev A.S."/>
        </authorList>
    </citation>
    <scope>NUCLEOTIDE SEQUENCE [LARGE SCALE GENOMIC DNA]</scope>
    <source>
        <strain evidence="2">Daus_M_001</strain>
        <tissue evidence="2">Leg muscle</tissue>
    </source>
</reference>
<proteinExistence type="predicted"/>
<feature type="region of interest" description="Disordered" evidence="1">
    <location>
        <begin position="1"/>
        <end position="97"/>
    </location>
</feature>
<evidence type="ECO:0000313" key="3">
    <source>
        <dbReference type="Proteomes" id="UP001159363"/>
    </source>
</evidence>
<comment type="caution">
    <text evidence="2">The sequence shown here is derived from an EMBL/GenBank/DDBJ whole genome shotgun (WGS) entry which is preliminary data.</text>
</comment>
<protein>
    <submittedName>
        <fullName evidence="2">Uncharacterized protein</fullName>
    </submittedName>
</protein>
<evidence type="ECO:0000256" key="1">
    <source>
        <dbReference type="SAM" id="MobiDB-lite"/>
    </source>
</evidence>
<keyword evidence="3" id="KW-1185">Reference proteome</keyword>
<accession>A0ABQ9FZL9</accession>
<dbReference type="Proteomes" id="UP001159363">
    <property type="component" value="Chromosome 16"/>
</dbReference>